<dbReference type="PANTHER" id="PTHR35807:SF1">
    <property type="entry name" value="TRANSCRIPTIONAL REGULATOR REDD"/>
    <property type="match status" value="1"/>
</dbReference>
<dbReference type="SMART" id="SM01043">
    <property type="entry name" value="BTAD"/>
    <property type="match status" value="1"/>
</dbReference>
<proteinExistence type="inferred from homology"/>
<comment type="similarity">
    <text evidence="1">Belongs to the AfsR/DnrI/RedD regulatory family.</text>
</comment>
<evidence type="ECO:0000313" key="9">
    <source>
        <dbReference type="EMBL" id="MDK9496488.1"/>
    </source>
</evidence>
<keyword evidence="2" id="KW-0677">Repeat</keyword>
<dbReference type="Proteomes" id="UP001223390">
    <property type="component" value="Unassembled WGS sequence"/>
</dbReference>
<dbReference type="Gene3D" id="1.25.40.10">
    <property type="entry name" value="Tetratricopeptide repeat domain"/>
    <property type="match status" value="1"/>
</dbReference>
<feature type="DNA-binding region" description="OmpR/PhoB-type" evidence="7">
    <location>
        <begin position="1"/>
        <end position="91"/>
    </location>
</feature>
<sequence length="610" mass="64681">MDFRLLGPIEAKRGGGATIPLSGSKVHTVLAALLLSEGRVVSDARLSALLWGWDPPATASAQIYTYMSRLRKHLGEEIEIVRRQPGYVLRAPGAWIDLTEFTRLDRLGREALADRRFEEAGELLRDALDLWRGTALANATEQMIEAELPPLEEARMIALESRIEADLAVGRHEQVTAELTGLVAEHPVRERLRAQLMTALYRCGRQADALHTYYEGRAVLADQLGVDPGEALGSTYQAVLGGGLGLASAAPPASAAEGVPAAAAVPAGRAAPSTLPAPYGEFTGRGAELAALRERLTREDGRPRRLLVTGMAGVGKTALAVRAAQDCAARFPDGQLYVELCHPDGAPKEPAEVLVRLLRALGEPPPAAAAQDLEELVRLYRTRTSGARLLLVLDGAVGDRQVAPLLPGGPEAAVLITSQARLARVAGADTTALTPVDDDEAMELLASLVGRDRLEADPDAADDLVAYCAGLPLALSVTGARLAARPHWPVARLAARLADPEGRLAELAYGDVSVREALVHCVRRVGGPELATLTGLADWDGEPFSAQYAALVLGTAEEEAESALDALVDGALMELSGLDAQGRPLYRCNDLVRLLAASLTTRDAFPSALR</sequence>
<dbReference type="SUPFAM" id="SSF52540">
    <property type="entry name" value="P-loop containing nucleoside triphosphate hydrolases"/>
    <property type="match status" value="1"/>
</dbReference>
<keyword evidence="5 7" id="KW-0238">DNA-binding</keyword>
<gene>
    <name evidence="9" type="ORF">QEZ40_001024</name>
</gene>
<feature type="domain" description="OmpR/PhoB-type" evidence="8">
    <location>
        <begin position="1"/>
        <end position="91"/>
    </location>
</feature>
<dbReference type="Gene3D" id="3.40.50.300">
    <property type="entry name" value="P-loop containing nucleotide triphosphate hydrolases"/>
    <property type="match status" value="1"/>
</dbReference>
<dbReference type="SUPFAM" id="SSF48452">
    <property type="entry name" value="TPR-like"/>
    <property type="match status" value="1"/>
</dbReference>
<dbReference type="CDD" id="cd15831">
    <property type="entry name" value="BTAD"/>
    <property type="match status" value="1"/>
</dbReference>
<comment type="caution">
    <text evidence="9">The sequence shown here is derived from an EMBL/GenBank/DDBJ whole genome shotgun (WGS) entry which is preliminary data.</text>
</comment>
<keyword evidence="3" id="KW-0902">Two-component regulatory system</keyword>
<evidence type="ECO:0000256" key="4">
    <source>
        <dbReference type="ARBA" id="ARBA00023015"/>
    </source>
</evidence>
<dbReference type="InterPro" id="IPR002182">
    <property type="entry name" value="NB-ARC"/>
</dbReference>
<evidence type="ECO:0000259" key="8">
    <source>
        <dbReference type="PROSITE" id="PS51755"/>
    </source>
</evidence>
<feature type="non-terminal residue" evidence="9">
    <location>
        <position position="610"/>
    </location>
</feature>
<keyword evidence="4" id="KW-0805">Transcription regulation</keyword>
<keyword evidence="6" id="KW-0804">Transcription</keyword>
<evidence type="ECO:0000256" key="7">
    <source>
        <dbReference type="PROSITE-ProRule" id="PRU01091"/>
    </source>
</evidence>
<evidence type="ECO:0000313" key="10">
    <source>
        <dbReference type="Proteomes" id="UP001223390"/>
    </source>
</evidence>
<dbReference type="SUPFAM" id="SSF46894">
    <property type="entry name" value="C-terminal effector domain of the bipartite response regulators"/>
    <property type="match status" value="1"/>
</dbReference>
<dbReference type="InterPro" id="IPR036388">
    <property type="entry name" value="WH-like_DNA-bd_sf"/>
</dbReference>
<accession>A0ABT7GSD5</accession>
<evidence type="ECO:0000256" key="3">
    <source>
        <dbReference type="ARBA" id="ARBA00023012"/>
    </source>
</evidence>
<keyword evidence="10" id="KW-1185">Reference proteome</keyword>
<organism evidence="9 10">
    <name type="scientific">Streptomyces katrae</name>
    <dbReference type="NCBI Taxonomy" id="68223"/>
    <lineage>
        <taxon>Bacteria</taxon>
        <taxon>Bacillati</taxon>
        <taxon>Actinomycetota</taxon>
        <taxon>Actinomycetes</taxon>
        <taxon>Kitasatosporales</taxon>
        <taxon>Streptomycetaceae</taxon>
        <taxon>Streptomyces</taxon>
    </lineage>
</organism>
<protein>
    <submittedName>
        <fullName evidence="9">BTAD domain-containing putative transcriptional regulator</fullName>
    </submittedName>
</protein>
<dbReference type="InterPro" id="IPR027417">
    <property type="entry name" value="P-loop_NTPase"/>
</dbReference>
<evidence type="ECO:0000256" key="6">
    <source>
        <dbReference type="ARBA" id="ARBA00023163"/>
    </source>
</evidence>
<dbReference type="PROSITE" id="PS51755">
    <property type="entry name" value="OMPR_PHOB"/>
    <property type="match status" value="1"/>
</dbReference>
<dbReference type="Gene3D" id="1.10.10.10">
    <property type="entry name" value="Winged helix-like DNA-binding domain superfamily/Winged helix DNA-binding domain"/>
    <property type="match status" value="1"/>
</dbReference>
<dbReference type="InterPro" id="IPR016032">
    <property type="entry name" value="Sig_transdc_resp-reg_C-effctor"/>
</dbReference>
<dbReference type="PRINTS" id="PR00364">
    <property type="entry name" value="DISEASERSIST"/>
</dbReference>
<dbReference type="PANTHER" id="PTHR35807">
    <property type="entry name" value="TRANSCRIPTIONAL REGULATOR REDD-RELATED"/>
    <property type="match status" value="1"/>
</dbReference>
<dbReference type="InterPro" id="IPR042197">
    <property type="entry name" value="Apaf_helical"/>
</dbReference>
<dbReference type="InterPro" id="IPR005158">
    <property type="entry name" value="BTAD"/>
</dbReference>
<dbReference type="Pfam" id="PF00931">
    <property type="entry name" value="NB-ARC"/>
    <property type="match status" value="1"/>
</dbReference>
<evidence type="ECO:0000256" key="2">
    <source>
        <dbReference type="ARBA" id="ARBA00022737"/>
    </source>
</evidence>
<name>A0ABT7GSD5_9ACTN</name>
<reference evidence="9 10" key="1">
    <citation type="submission" date="2023-05" db="EMBL/GenBank/DDBJ databases">
        <title>Sequencing and Assembly of Streptomyces sp. NP73.</title>
        <authorList>
            <person name="Konwar A.N."/>
            <person name="Saikia K."/>
            <person name="Thakur D."/>
        </authorList>
    </citation>
    <scope>NUCLEOTIDE SEQUENCE [LARGE SCALE GENOMIC DNA]</scope>
    <source>
        <strain evidence="9 10">NP73</strain>
    </source>
</reference>
<dbReference type="InterPro" id="IPR051677">
    <property type="entry name" value="AfsR-DnrI-RedD_regulator"/>
</dbReference>
<dbReference type="Gene3D" id="1.10.8.430">
    <property type="entry name" value="Helical domain of apoptotic protease-activating factors"/>
    <property type="match status" value="1"/>
</dbReference>
<dbReference type="EMBL" id="JASITI010000012">
    <property type="protein sequence ID" value="MDK9496488.1"/>
    <property type="molecule type" value="Genomic_DNA"/>
</dbReference>
<dbReference type="InterPro" id="IPR011990">
    <property type="entry name" value="TPR-like_helical_dom_sf"/>
</dbReference>
<dbReference type="InterPro" id="IPR001867">
    <property type="entry name" value="OmpR/PhoB-type_DNA-bd"/>
</dbReference>
<dbReference type="Pfam" id="PF00486">
    <property type="entry name" value="Trans_reg_C"/>
    <property type="match status" value="1"/>
</dbReference>
<dbReference type="Pfam" id="PF03704">
    <property type="entry name" value="BTAD"/>
    <property type="match status" value="1"/>
</dbReference>
<evidence type="ECO:0000256" key="5">
    <source>
        <dbReference type="ARBA" id="ARBA00023125"/>
    </source>
</evidence>
<dbReference type="SMART" id="SM00862">
    <property type="entry name" value="Trans_reg_C"/>
    <property type="match status" value="1"/>
</dbReference>
<evidence type="ECO:0000256" key="1">
    <source>
        <dbReference type="ARBA" id="ARBA00005820"/>
    </source>
</evidence>
<dbReference type="RefSeq" id="WP_285342042.1">
    <property type="nucleotide sequence ID" value="NZ_JASITI010000012.1"/>
</dbReference>